<dbReference type="RefSeq" id="XP_018275071.1">
    <property type="nucleotide sequence ID" value="XM_018424621.1"/>
</dbReference>
<name>A0A0J0XBZ5_9TREE</name>
<organism evidence="1 2">
    <name type="scientific">Cutaneotrichosporon oleaginosum</name>
    <dbReference type="NCBI Taxonomy" id="879819"/>
    <lineage>
        <taxon>Eukaryota</taxon>
        <taxon>Fungi</taxon>
        <taxon>Dikarya</taxon>
        <taxon>Basidiomycota</taxon>
        <taxon>Agaricomycotina</taxon>
        <taxon>Tremellomycetes</taxon>
        <taxon>Trichosporonales</taxon>
        <taxon>Trichosporonaceae</taxon>
        <taxon>Cutaneotrichosporon</taxon>
    </lineage>
</organism>
<accession>A0A0J0XBZ5</accession>
<reference evidence="1 2" key="1">
    <citation type="submission" date="2015-03" db="EMBL/GenBank/DDBJ databases">
        <title>Genomics and transcriptomics of the oil-accumulating basidiomycete yeast T. oleaginosus allow insights into substrate utilization and the diverse evolutionary trajectories of mating systems in fungi.</title>
        <authorList>
            <consortium name="DOE Joint Genome Institute"/>
            <person name="Kourist R."/>
            <person name="Kracht O."/>
            <person name="Bracharz F."/>
            <person name="Lipzen A."/>
            <person name="Nolan M."/>
            <person name="Ohm R."/>
            <person name="Grigoriev I."/>
            <person name="Sun S."/>
            <person name="Heitman J."/>
            <person name="Bruck T."/>
            <person name="Nowrousian M."/>
        </authorList>
    </citation>
    <scope>NUCLEOTIDE SEQUENCE [LARGE SCALE GENOMIC DNA]</scope>
    <source>
        <strain evidence="1 2">IBC0246</strain>
    </source>
</reference>
<evidence type="ECO:0000313" key="2">
    <source>
        <dbReference type="Proteomes" id="UP000053611"/>
    </source>
</evidence>
<dbReference type="GeneID" id="28985224"/>
<gene>
    <name evidence="1" type="ORF">CC85DRAFT_289396</name>
</gene>
<dbReference type="Proteomes" id="UP000053611">
    <property type="component" value="Unassembled WGS sequence"/>
</dbReference>
<proteinExistence type="predicted"/>
<dbReference type="AlphaFoldDB" id="A0A0J0XBZ5"/>
<dbReference type="EMBL" id="KQ087296">
    <property type="protein sequence ID" value="KLT38580.1"/>
    <property type="molecule type" value="Genomic_DNA"/>
</dbReference>
<protein>
    <submittedName>
        <fullName evidence="1">Uncharacterized protein</fullName>
    </submittedName>
</protein>
<keyword evidence="2" id="KW-1185">Reference proteome</keyword>
<sequence length="61" mass="6907">MTALLLWRKRRSHPHYRVVPRGASSRALAGRHRHSRSTCEGITYFSDTAPRGVQGVAYART</sequence>
<evidence type="ECO:0000313" key="1">
    <source>
        <dbReference type="EMBL" id="KLT38580.1"/>
    </source>
</evidence>